<protein>
    <submittedName>
        <fullName evidence="1">HNH endonuclease</fullName>
    </submittedName>
</protein>
<name>A0AAX3LEU1_9ENTR</name>
<dbReference type="EMBL" id="CP116347">
    <property type="protein sequence ID" value="WCE14843.1"/>
    <property type="molecule type" value="Genomic_DNA"/>
</dbReference>
<keyword evidence="1" id="KW-0255">Endonuclease</keyword>
<keyword evidence="1" id="KW-0378">Hydrolase</keyword>
<dbReference type="Proteomes" id="UP001210538">
    <property type="component" value="Chromosome"/>
</dbReference>
<organism evidence="1 2">
    <name type="scientific">Enterobacter ludwigii</name>
    <dbReference type="NCBI Taxonomy" id="299767"/>
    <lineage>
        <taxon>Bacteria</taxon>
        <taxon>Pseudomonadati</taxon>
        <taxon>Pseudomonadota</taxon>
        <taxon>Gammaproteobacteria</taxon>
        <taxon>Enterobacterales</taxon>
        <taxon>Enterobacteriaceae</taxon>
        <taxon>Enterobacter</taxon>
        <taxon>Enterobacter cloacae complex</taxon>
    </lineage>
</organism>
<gene>
    <name evidence="1" type="ORF">PHA72_08235</name>
</gene>
<dbReference type="AlphaFoldDB" id="A0AAX3LEU1"/>
<dbReference type="GO" id="GO:0004519">
    <property type="term" value="F:endonuclease activity"/>
    <property type="evidence" value="ECO:0007669"/>
    <property type="project" value="UniProtKB-KW"/>
</dbReference>
<proteinExistence type="predicted"/>
<dbReference type="RefSeq" id="WP_059306606.1">
    <property type="nucleotide sequence ID" value="NZ_CP116347.1"/>
</dbReference>
<keyword evidence="2" id="KW-1185">Reference proteome</keyword>
<accession>A0AAX3LEU1</accession>
<sequence length="284" mass="32086">MRDKKQSIVCCIKCRKECIDIKSFQKHYKKRHVKIVKTDLSSEYRAEKIAEINADLKNRRSLTELKAALREQLADSPLDQVPAYNVDVYRLAIRTLPQGEAYKIAKDASKSAMFLAEYNNINSIHNSTYLDSNVEDIYINEISSQSESHEVDYPTDDVVSEAIFKNRVVKTRVNQSDFSNRVAANFYNKCAVTGSGGLTCHAAHIDPVSSGNNNTSNGLYIISCLHILFDLGFMAINPTDMTVHFKNNTDWFASSLFEGKTISVPKIAINIRGLEKRWAEFNSN</sequence>
<keyword evidence="1" id="KW-0540">Nuclease</keyword>
<evidence type="ECO:0000313" key="2">
    <source>
        <dbReference type="Proteomes" id="UP001210538"/>
    </source>
</evidence>
<evidence type="ECO:0000313" key="1">
    <source>
        <dbReference type="EMBL" id="WCE14843.1"/>
    </source>
</evidence>
<reference evidence="1 2" key="1">
    <citation type="submission" date="2023-01" db="EMBL/GenBank/DDBJ databases">
        <title>Genome sequence resource and annotation of Enterobacter ludwigii, an economically important pathogen of seedling wilt with strawberry.</title>
        <authorList>
            <person name="Xie Y."/>
        </authorList>
    </citation>
    <scope>NUCLEOTIDE SEQUENCE [LARGE SCALE GENOMIC DNA]</scope>
    <source>
        <strain evidence="1 2">CM-TZ4</strain>
    </source>
</reference>